<dbReference type="PANTHER" id="PTHR46481:SF11">
    <property type="entry name" value="ZINC FINGER BED DOMAIN-CONTAINING PROTEIN RICESLEEPER 2-LIKE"/>
    <property type="match status" value="1"/>
</dbReference>
<evidence type="ECO:0000256" key="4">
    <source>
        <dbReference type="ARBA" id="ARBA00022833"/>
    </source>
</evidence>
<dbReference type="Pfam" id="PF02892">
    <property type="entry name" value="zf-BED"/>
    <property type="match status" value="1"/>
</dbReference>
<evidence type="ECO:0000256" key="9">
    <source>
        <dbReference type="PROSITE-ProRule" id="PRU00027"/>
    </source>
</evidence>
<dbReference type="GO" id="GO:0008270">
    <property type="term" value="F:zinc ion binding"/>
    <property type="evidence" value="ECO:0007669"/>
    <property type="project" value="UniProtKB-KW"/>
</dbReference>
<evidence type="ECO:0000313" key="13">
    <source>
        <dbReference type="Proteomes" id="UP001443914"/>
    </source>
</evidence>
<keyword evidence="6" id="KW-0238">DNA-binding</keyword>
<dbReference type="InterPro" id="IPR003656">
    <property type="entry name" value="Znf_BED"/>
</dbReference>
<dbReference type="SMART" id="SM00614">
    <property type="entry name" value="ZnF_BED"/>
    <property type="match status" value="1"/>
</dbReference>
<evidence type="ECO:0000256" key="10">
    <source>
        <dbReference type="SAM" id="MobiDB-lite"/>
    </source>
</evidence>
<dbReference type="GO" id="GO:0005634">
    <property type="term" value="C:nucleus"/>
    <property type="evidence" value="ECO:0007669"/>
    <property type="project" value="UniProtKB-SubCell"/>
</dbReference>
<comment type="caution">
    <text evidence="12">The sequence shown here is derived from an EMBL/GenBank/DDBJ whole genome shotgun (WGS) entry which is preliminary data.</text>
</comment>
<keyword evidence="3 9" id="KW-0863">Zinc-finger</keyword>
<keyword evidence="5" id="KW-0805">Transcription regulation</keyword>
<organism evidence="12 13">
    <name type="scientific">Saponaria officinalis</name>
    <name type="common">Common soapwort</name>
    <name type="synonym">Lychnis saponaria</name>
    <dbReference type="NCBI Taxonomy" id="3572"/>
    <lineage>
        <taxon>Eukaryota</taxon>
        <taxon>Viridiplantae</taxon>
        <taxon>Streptophyta</taxon>
        <taxon>Embryophyta</taxon>
        <taxon>Tracheophyta</taxon>
        <taxon>Spermatophyta</taxon>
        <taxon>Magnoliopsida</taxon>
        <taxon>eudicotyledons</taxon>
        <taxon>Gunneridae</taxon>
        <taxon>Pentapetalae</taxon>
        <taxon>Caryophyllales</taxon>
        <taxon>Caryophyllaceae</taxon>
        <taxon>Caryophylleae</taxon>
        <taxon>Saponaria</taxon>
    </lineage>
</organism>
<evidence type="ECO:0000256" key="2">
    <source>
        <dbReference type="ARBA" id="ARBA00022723"/>
    </source>
</evidence>
<comment type="subcellular location">
    <subcellularLocation>
        <location evidence="1">Nucleus</location>
    </subcellularLocation>
</comment>
<feature type="compositionally biased region" description="Polar residues" evidence="10">
    <location>
        <begin position="1"/>
        <end position="11"/>
    </location>
</feature>
<keyword evidence="4" id="KW-0862">Zinc</keyword>
<dbReference type="GO" id="GO:0003677">
    <property type="term" value="F:DNA binding"/>
    <property type="evidence" value="ECO:0007669"/>
    <property type="project" value="UniProtKB-KW"/>
</dbReference>
<feature type="region of interest" description="Disordered" evidence="10">
    <location>
        <begin position="1"/>
        <end position="42"/>
    </location>
</feature>
<keyword evidence="13" id="KW-1185">Reference proteome</keyword>
<evidence type="ECO:0000256" key="1">
    <source>
        <dbReference type="ARBA" id="ARBA00004123"/>
    </source>
</evidence>
<dbReference type="EMBL" id="JBDFQZ010000005">
    <property type="protein sequence ID" value="KAK9725202.1"/>
    <property type="molecule type" value="Genomic_DNA"/>
</dbReference>
<dbReference type="SUPFAM" id="SSF57667">
    <property type="entry name" value="beta-beta-alpha zinc fingers"/>
    <property type="match status" value="1"/>
</dbReference>
<proteinExistence type="predicted"/>
<keyword evidence="2" id="KW-0479">Metal-binding</keyword>
<accession>A0AAW1KXJ5</accession>
<evidence type="ECO:0000256" key="3">
    <source>
        <dbReference type="ARBA" id="ARBA00022771"/>
    </source>
</evidence>
<protein>
    <recommendedName>
        <fullName evidence="11">BED-type domain-containing protein</fullName>
    </recommendedName>
</protein>
<dbReference type="GO" id="GO:0046983">
    <property type="term" value="F:protein dimerization activity"/>
    <property type="evidence" value="ECO:0007669"/>
    <property type="project" value="InterPro"/>
</dbReference>
<evidence type="ECO:0000256" key="6">
    <source>
        <dbReference type="ARBA" id="ARBA00023125"/>
    </source>
</evidence>
<evidence type="ECO:0000313" key="12">
    <source>
        <dbReference type="EMBL" id="KAK9725202.1"/>
    </source>
</evidence>
<dbReference type="InterPro" id="IPR052035">
    <property type="entry name" value="ZnF_BED_domain_contain"/>
</dbReference>
<evidence type="ECO:0000256" key="8">
    <source>
        <dbReference type="ARBA" id="ARBA00023242"/>
    </source>
</evidence>
<dbReference type="InterPro" id="IPR008906">
    <property type="entry name" value="HATC_C_dom"/>
</dbReference>
<evidence type="ECO:0000256" key="7">
    <source>
        <dbReference type="ARBA" id="ARBA00023163"/>
    </source>
</evidence>
<reference evidence="12" key="1">
    <citation type="submission" date="2024-03" db="EMBL/GenBank/DDBJ databases">
        <title>WGS assembly of Saponaria officinalis var. Norfolk2.</title>
        <authorList>
            <person name="Jenkins J."/>
            <person name="Shu S."/>
            <person name="Grimwood J."/>
            <person name="Barry K."/>
            <person name="Goodstein D."/>
            <person name="Schmutz J."/>
            <person name="Leebens-Mack J."/>
            <person name="Osbourn A."/>
        </authorList>
    </citation>
    <scope>NUCLEOTIDE SEQUENCE [LARGE SCALE GENOMIC DNA]</scope>
    <source>
        <strain evidence="12">JIC</strain>
    </source>
</reference>
<dbReference type="InterPro" id="IPR036236">
    <property type="entry name" value="Znf_C2H2_sf"/>
</dbReference>
<dbReference type="InterPro" id="IPR012337">
    <property type="entry name" value="RNaseH-like_sf"/>
</dbReference>
<dbReference type="AlphaFoldDB" id="A0AAW1KXJ5"/>
<dbReference type="Pfam" id="PF05699">
    <property type="entry name" value="Dimer_Tnp_hAT"/>
    <property type="match status" value="1"/>
</dbReference>
<evidence type="ECO:0000259" key="11">
    <source>
        <dbReference type="PROSITE" id="PS50808"/>
    </source>
</evidence>
<name>A0AAW1KXJ5_SAPOF</name>
<dbReference type="PROSITE" id="PS50808">
    <property type="entry name" value="ZF_BED"/>
    <property type="match status" value="1"/>
</dbReference>
<dbReference type="Proteomes" id="UP001443914">
    <property type="component" value="Unassembled WGS sequence"/>
</dbReference>
<gene>
    <name evidence="12" type="ORF">RND81_05G128400</name>
</gene>
<keyword evidence="8" id="KW-0539">Nucleus</keyword>
<feature type="domain" description="BED-type" evidence="11">
    <location>
        <begin position="48"/>
        <end position="107"/>
    </location>
</feature>
<sequence length="353" mass="39976">MGDENVNSCTRPSGGENGFEASSHPHTIDLESPCETESDPSIIPLTSRHTSEAWKHYKRKRVGDDIKAECNYCQKYLAGGPRAGTSHLKDHTKCCPKRICKDLRQTRLFGTQVNPVDKSETLTLAPYEFHQDHGRHDLAEMIILHEYPLSMVEHYGFRKFCKTMQPGFKVPCRNTTRKDIMTRYGVEKGIMSSLLEKTKDGLTVIGESIERVGKSIERFAKYSEVENQGGEKSELEKYLEAQKVPIKTNAPDNFDILTWWKTNGSTYPILQMIARDILGIPASSVASESAFSTGGRVLSPYRSRLLPSIVEALICARNWIWTNIKGCGEFKEVEYEELIEEMEEVENITDDEV</sequence>
<dbReference type="PANTHER" id="PTHR46481">
    <property type="entry name" value="ZINC FINGER BED DOMAIN-CONTAINING PROTEIN 4"/>
    <property type="match status" value="1"/>
</dbReference>
<dbReference type="SUPFAM" id="SSF53098">
    <property type="entry name" value="Ribonuclease H-like"/>
    <property type="match status" value="1"/>
</dbReference>
<evidence type="ECO:0000256" key="5">
    <source>
        <dbReference type="ARBA" id="ARBA00023015"/>
    </source>
</evidence>
<keyword evidence="7" id="KW-0804">Transcription</keyword>